<dbReference type="AlphaFoldDB" id="A0A225DAV9"/>
<dbReference type="Proteomes" id="UP000214646">
    <property type="component" value="Unassembled WGS sequence"/>
</dbReference>
<organism evidence="1 2">
    <name type="scientific">Fimbriiglobus ruber</name>
    <dbReference type="NCBI Taxonomy" id="1908690"/>
    <lineage>
        <taxon>Bacteria</taxon>
        <taxon>Pseudomonadati</taxon>
        <taxon>Planctomycetota</taxon>
        <taxon>Planctomycetia</taxon>
        <taxon>Gemmatales</taxon>
        <taxon>Gemmataceae</taxon>
        <taxon>Fimbriiglobus</taxon>
    </lineage>
</organism>
<reference evidence="2" key="1">
    <citation type="submission" date="2017-06" db="EMBL/GenBank/DDBJ databases">
        <title>Genome analysis of Fimbriiglobus ruber SP5, the first member of the order Planctomycetales with confirmed chitinolytic capability.</title>
        <authorList>
            <person name="Ravin N.V."/>
            <person name="Rakitin A.L."/>
            <person name="Ivanova A.A."/>
            <person name="Beletsky A.V."/>
            <person name="Kulichevskaya I.S."/>
            <person name="Mardanov A.V."/>
            <person name="Dedysh S.N."/>
        </authorList>
    </citation>
    <scope>NUCLEOTIDE SEQUENCE [LARGE SCALE GENOMIC DNA]</scope>
    <source>
        <strain evidence="2">SP5</strain>
    </source>
</reference>
<gene>
    <name evidence="1" type="ORF">FRUB_07722</name>
</gene>
<dbReference type="EMBL" id="NIDE01000014">
    <property type="protein sequence ID" value="OWK38602.1"/>
    <property type="molecule type" value="Genomic_DNA"/>
</dbReference>
<evidence type="ECO:0000313" key="1">
    <source>
        <dbReference type="EMBL" id="OWK38602.1"/>
    </source>
</evidence>
<evidence type="ECO:0000313" key="2">
    <source>
        <dbReference type="Proteomes" id="UP000214646"/>
    </source>
</evidence>
<comment type="caution">
    <text evidence="1">The sequence shown here is derived from an EMBL/GenBank/DDBJ whole genome shotgun (WGS) entry which is preliminary data.</text>
</comment>
<proteinExistence type="predicted"/>
<accession>A0A225DAV9</accession>
<protein>
    <submittedName>
        <fullName evidence="1">Uncharacterized protein</fullName>
    </submittedName>
</protein>
<name>A0A225DAV9_9BACT</name>
<keyword evidence="2" id="KW-1185">Reference proteome</keyword>
<sequence length="246" mass="27238">MILADQKMTATQVILLAADDLMATGKSEFTEWDLTVASWLRDRLRFGLRGYAQSYPDHKRVMMEIMGQKPNGPVQQKFMEKVRPNHYRLTALGRTAAARIRGGGGAGSGSGGGTKQTSAKMITVKELYDRAIGYVSRTEFRRWQDNPEEPREWAGAAAFLGLSGRHSGADPVERLGEIQIAIRAAVDWCSANEVAFLTDGGQGGTPIHIRDLADMLDFLQALKYRFPENLDEPAQGEKKAKKRIPD</sequence>